<comment type="caution">
    <text evidence="2">The sequence shown here is derived from an EMBL/GenBank/DDBJ whole genome shotgun (WGS) entry which is preliminary data.</text>
</comment>
<reference evidence="3" key="1">
    <citation type="journal article" date="2019" name="Int. J. Syst. Evol. Microbiol.">
        <title>The Global Catalogue of Microorganisms (GCM) 10K type strain sequencing project: providing services to taxonomists for standard genome sequencing and annotation.</title>
        <authorList>
            <consortium name="The Broad Institute Genomics Platform"/>
            <consortium name="The Broad Institute Genome Sequencing Center for Infectious Disease"/>
            <person name="Wu L."/>
            <person name="Ma J."/>
        </authorList>
    </citation>
    <scope>NUCLEOTIDE SEQUENCE [LARGE SCALE GENOMIC DNA]</scope>
    <source>
        <strain evidence="3">TISTR 1535</strain>
    </source>
</reference>
<dbReference type="EMBL" id="JBHUNA010000028">
    <property type="protein sequence ID" value="MFD2761734.1"/>
    <property type="molecule type" value="Genomic_DNA"/>
</dbReference>
<keyword evidence="3" id="KW-1185">Reference proteome</keyword>
<dbReference type="RefSeq" id="WP_382394540.1">
    <property type="nucleotide sequence ID" value="NZ_JBHUNA010000028.1"/>
</dbReference>
<evidence type="ECO:0000313" key="3">
    <source>
        <dbReference type="Proteomes" id="UP001597502"/>
    </source>
</evidence>
<protein>
    <submittedName>
        <fullName evidence="2">PepSY domain-containing protein</fullName>
    </submittedName>
</protein>
<feature type="domain" description="PepSY" evidence="1">
    <location>
        <begin position="34"/>
        <end position="85"/>
    </location>
</feature>
<gene>
    <name evidence="2" type="ORF">ACFSUO_12315</name>
</gene>
<organism evidence="2 3">
    <name type="scientific">Lentibacillus juripiscarius</name>
    <dbReference type="NCBI Taxonomy" id="257446"/>
    <lineage>
        <taxon>Bacteria</taxon>
        <taxon>Bacillati</taxon>
        <taxon>Bacillota</taxon>
        <taxon>Bacilli</taxon>
        <taxon>Bacillales</taxon>
        <taxon>Bacillaceae</taxon>
        <taxon>Lentibacillus</taxon>
    </lineage>
</organism>
<dbReference type="InterPro" id="IPR025711">
    <property type="entry name" value="PepSY"/>
</dbReference>
<accession>A0ABW5VB08</accession>
<evidence type="ECO:0000313" key="2">
    <source>
        <dbReference type="EMBL" id="MFD2761734.1"/>
    </source>
</evidence>
<name>A0ABW5VB08_9BACI</name>
<dbReference type="Gene3D" id="3.10.450.40">
    <property type="match status" value="1"/>
</dbReference>
<evidence type="ECO:0000259" key="1">
    <source>
        <dbReference type="Pfam" id="PF03413"/>
    </source>
</evidence>
<proteinExistence type="predicted"/>
<dbReference type="Proteomes" id="UP001597502">
    <property type="component" value="Unassembled WGS sequence"/>
</dbReference>
<sequence>MYNYWGPIGYANWPNQGYSYRQNWNRQINIIEGINIAVQQVPGDVVSAELDTKNGMQVYEVEIVTQQGVKYEVDVDRNTGRILDINLD</sequence>
<dbReference type="Pfam" id="PF03413">
    <property type="entry name" value="PepSY"/>
    <property type="match status" value="1"/>
</dbReference>